<reference evidence="1 2" key="1">
    <citation type="submission" date="2014-04" db="EMBL/GenBank/DDBJ databases">
        <authorList>
            <consortium name="DOE Joint Genome Institute"/>
            <person name="Kuo A."/>
            <person name="Kohler A."/>
            <person name="Jargeat P."/>
            <person name="Nagy L.G."/>
            <person name="Floudas D."/>
            <person name="Copeland A."/>
            <person name="Barry K.W."/>
            <person name="Cichocki N."/>
            <person name="Veneault-Fourrey C."/>
            <person name="LaButti K."/>
            <person name="Lindquist E.A."/>
            <person name="Lipzen A."/>
            <person name="Lundell T."/>
            <person name="Morin E."/>
            <person name="Murat C."/>
            <person name="Sun H."/>
            <person name="Tunlid A."/>
            <person name="Henrissat B."/>
            <person name="Grigoriev I.V."/>
            <person name="Hibbett D.S."/>
            <person name="Martin F."/>
            <person name="Nordberg H.P."/>
            <person name="Cantor M.N."/>
            <person name="Hua S.X."/>
        </authorList>
    </citation>
    <scope>NUCLEOTIDE SEQUENCE [LARGE SCALE GENOMIC DNA]</scope>
    <source>
        <strain evidence="1 2">Ve08.2h10</strain>
    </source>
</reference>
<dbReference type="EMBL" id="KN826565">
    <property type="protein sequence ID" value="KIK78519.1"/>
    <property type="molecule type" value="Genomic_DNA"/>
</dbReference>
<reference evidence="2" key="2">
    <citation type="submission" date="2015-01" db="EMBL/GenBank/DDBJ databases">
        <title>Evolutionary Origins and Diversification of the Mycorrhizal Mutualists.</title>
        <authorList>
            <consortium name="DOE Joint Genome Institute"/>
            <consortium name="Mycorrhizal Genomics Consortium"/>
            <person name="Kohler A."/>
            <person name="Kuo A."/>
            <person name="Nagy L.G."/>
            <person name="Floudas D."/>
            <person name="Copeland A."/>
            <person name="Barry K.W."/>
            <person name="Cichocki N."/>
            <person name="Veneault-Fourrey C."/>
            <person name="LaButti K."/>
            <person name="Lindquist E.A."/>
            <person name="Lipzen A."/>
            <person name="Lundell T."/>
            <person name="Morin E."/>
            <person name="Murat C."/>
            <person name="Riley R."/>
            <person name="Ohm R."/>
            <person name="Sun H."/>
            <person name="Tunlid A."/>
            <person name="Henrissat B."/>
            <person name="Grigoriev I.V."/>
            <person name="Hibbett D.S."/>
            <person name="Martin F."/>
        </authorList>
    </citation>
    <scope>NUCLEOTIDE SEQUENCE [LARGE SCALE GENOMIC DNA]</scope>
    <source>
        <strain evidence="2">Ve08.2h10</strain>
    </source>
</reference>
<organism evidence="1 2">
    <name type="scientific">Paxillus rubicundulus Ve08.2h10</name>
    <dbReference type="NCBI Taxonomy" id="930991"/>
    <lineage>
        <taxon>Eukaryota</taxon>
        <taxon>Fungi</taxon>
        <taxon>Dikarya</taxon>
        <taxon>Basidiomycota</taxon>
        <taxon>Agaricomycotina</taxon>
        <taxon>Agaricomycetes</taxon>
        <taxon>Agaricomycetidae</taxon>
        <taxon>Boletales</taxon>
        <taxon>Paxilineae</taxon>
        <taxon>Paxillaceae</taxon>
        <taxon>Paxillus</taxon>
    </lineage>
</organism>
<evidence type="ECO:0000313" key="2">
    <source>
        <dbReference type="Proteomes" id="UP000054538"/>
    </source>
</evidence>
<keyword evidence="2" id="KW-1185">Reference proteome</keyword>
<dbReference type="InParanoid" id="A0A0D0DCY5"/>
<dbReference type="Proteomes" id="UP000054538">
    <property type="component" value="Unassembled WGS sequence"/>
</dbReference>
<proteinExistence type="predicted"/>
<dbReference type="SUPFAM" id="SSF53098">
    <property type="entry name" value="Ribonuclease H-like"/>
    <property type="match status" value="1"/>
</dbReference>
<dbReference type="InterPro" id="IPR012337">
    <property type="entry name" value="RNaseH-like_sf"/>
</dbReference>
<dbReference type="HOGENOM" id="CLU_009123_11_0_1"/>
<sequence>ATSIDVERLFSRGRLLLSHVRSRLSAQSTRALLCLGIWSKLNLVSDDDVKRVSELPDLEGDKELELEDGWLESHCRIHVHVL</sequence>
<gene>
    <name evidence="1" type="ORF">PAXRUDRAFT_163827</name>
</gene>
<evidence type="ECO:0000313" key="1">
    <source>
        <dbReference type="EMBL" id="KIK78519.1"/>
    </source>
</evidence>
<evidence type="ECO:0008006" key="3">
    <source>
        <dbReference type="Google" id="ProtNLM"/>
    </source>
</evidence>
<dbReference type="AlphaFoldDB" id="A0A0D0DCY5"/>
<protein>
    <recommendedName>
        <fullName evidence="3">HAT C-terminal dimerisation domain-containing protein</fullName>
    </recommendedName>
</protein>
<name>A0A0D0DCY5_9AGAM</name>
<accession>A0A0D0DCY5</accession>
<feature type="non-terminal residue" evidence="1">
    <location>
        <position position="1"/>
    </location>
</feature>